<gene>
    <name evidence="2" type="ORF">GCM10011379_58520</name>
</gene>
<keyword evidence="1" id="KW-1133">Transmembrane helix</keyword>
<evidence type="ECO:0000313" key="3">
    <source>
        <dbReference type="Proteomes" id="UP000627292"/>
    </source>
</evidence>
<sequence>MSQRNNRYTLADRVIIHPDKWLQKLAVGITIPAIMLMFAAPLLKGPLLWLAPGLLLAACIILLWSDWCIVFDTATAAIHYSRLRLINRMEIRFEHIDSIAPVSKGVYGTCYMVTGRNGKRIRISTWYRFGRRNRARYEAGVLPLLENMIQDSFREKKRLY</sequence>
<evidence type="ECO:0000313" key="2">
    <source>
        <dbReference type="EMBL" id="GGH83316.1"/>
    </source>
</evidence>
<organism evidence="2 3">
    <name type="scientific">Filimonas zeae</name>
    <dbReference type="NCBI Taxonomy" id="1737353"/>
    <lineage>
        <taxon>Bacteria</taxon>
        <taxon>Pseudomonadati</taxon>
        <taxon>Bacteroidota</taxon>
        <taxon>Chitinophagia</taxon>
        <taxon>Chitinophagales</taxon>
        <taxon>Chitinophagaceae</taxon>
        <taxon>Filimonas</taxon>
    </lineage>
</organism>
<feature type="transmembrane region" description="Helical" evidence="1">
    <location>
        <begin position="55"/>
        <end position="80"/>
    </location>
</feature>
<reference evidence="2" key="1">
    <citation type="journal article" date="2014" name="Int. J. Syst. Evol. Microbiol.">
        <title>Complete genome sequence of Corynebacterium casei LMG S-19264T (=DSM 44701T), isolated from a smear-ripened cheese.</title>
        <authorList>
            <consortium name="US DOE Joint Genome Institute (JGI-PGF)"/>
            <person name="Walter F."/>
            <person name="Albersmeier A."/>
            <person name="Kalinowski J."/>
            <person name="Ruckert C."/>
        </authorList>
    </citation>
    <scope>NUCLEOTIDE SEQUENCE</scope>
    <source>
        <strain evidence="2">CGMCC 1.15290</strain>
    </source>
</reference>
<keyword evidence="1" id="KW-0472">Membrane</keyword>
<dbReference type="AlphaFoldDB" id="A0A917J548"/>
<dbReference type="Proteomes" id="UP000627292">
    <property type="component" value="Unassembled WGS sequence"/>
</dbReference>
<name>A0A917J548_9BACT</name>
<dbReference type="RefSeq" id="WP_188959394.1">
    <property type="nucleotide sequence ID" value="NZ_BMIB01000009.1"/>
</dbReference>
<dbReference type="EMBL" id="BMIB01000009">
    <property type="protein sequence ID" value="GGH83316.1"/>
    <property type="molecule type" value="Genomic_DNA"/>
</dbReference>
<evidence type="ECO:0000256" key="1">
    <source>
        <dbReference type="SAM" id="Phobius"/>
    </source>
</evidence>
<keyword evidence="1" id="KW-0812">Transmembrane</keyword>
<comment type="caution">
    <text evidence="2">The sequence shown here is derived from an EMBL/GenBank/DDBJ whole genome shotgun (WGS) entry which is preliminary data.</text>
</comment>
<protein>
    <submittedName>
        <fullName evidence="2">Uncharacterized protein</fullName>
    </submittedName>
</protein>
<keyword evidence="3" id="KW-1185">Reference proteome</keyword>
<feature type="transmembrane region" description="Helical" evidence="1">
    <location>
        <begin position="21"/>
        <end position="43"/>
    </location>
</feature>
<accession>A0A917J548</accession>
<proteinExistence type="predicted"/>
<reference evidence="2" key="2">
    <citation type="submission" date="2020-09" db="EMBL/GenBank/DDBJ databases">
        <authorList>
            <person name="Sun Q."/>
            <person name="Zhou Y."/>
        </authorList>
    </citation>
    <scope>NUCLEOTIDE SEQUENCE</scope>
    <source>
        <strain evidence="2">CGMCC 1.15290</strain>
    </source>
</reference>